<evidence type="ECO:0000313" key="3">
    <source>
        <dbReference type="Proteomes" id="UP000218595"/>
    </source>
</evidence>
<protein>
    <submittedName>
        <fullName evidence="2">Uncharacterized protein</fullName>
    </submittedName>
</protein>
<organism evidence="2 3">
    <name type="scientific">Pseudomonas izuensis</name>
    <dbReference type="NCBI Taxonomy" id="2684212"/>
    <lineage>
        <taxon>Bacteria</taxon>
        <taxon>Pseudomonadati</taxon>
        <taxon>Pseudomonadota</taxon>
        <taxon>Gammaproteobacteria</taxon>
        <taxon>Pseudomonadales</taxon>
        <taxon>Pseudomonadaceae</taxon>
        <taxon>Pseudomonas</taxon>
    </lineage>
</organism>
<accession>A0ABM7RSF8</accession>
<evidence type="ECO:0000256" key="1">
    <source>
        <dbReference type="SAM" id="MobiDB-lite"/>
    </source>
</evidence>
<dbReference type="Proteomes" id="UP000218595">
    <property type="component" value="Chromosome"/>
</dbReference>
<gene>
    <name evidence="2" type="ORF">LAB08_R26890</name>
</gene>
<dbReference type="EMBL" id="AP017423">
    <property type="protein sequence ID" value="BCX68049.1"/>
    <property type="molecule type" value="Genomic_DNA"/>
</dbReference>
<dbReference type="RefSeq" id="WP_157755706.1">
    <property type="nucleotide sequence ID" value="NZ_AP017423.2"/>
</dbReference>
<evidence type="ECO:0000313" key="2">
    <source>
        <dbReference type="EMBL" id="BCX68049.1"/>
    </source>
</evidence>
<name>A0ABM7RSF8_9PSED</name>
<feature type="region of interest" description="Disordered" evidence="1">
    <location>
        <begin position="1"/>
        <end position="20"/>
    </location>
</feature>
<keyword evidence="3" id="KW-1185">Reference proteome</keyword>
<proteinExistence type="predicted"/>
<reference evidence="2 3" key="1">
    <citation type="submission" date="2016-04" db="EMBL/GenBank/DDBJ databases">
        <title>Complete genome sequence of Pseudomonas sp. LAB-08 isolated from TCE contaminated aquifer soil.</title>
        <authorList>
            <person name="Dohra H."/>
            <person name="Suzuki K."/>
            <person name="Fatma A."/>
            <person name="Inuzuka Y."/>
            <person name="Honjo M."/>
            <person name="Tashiro Y."/>
            <person name="Futamata H."/>
        </authorList>
    </citation>
    <scope>NUCLEOTIDE SEQUENCE [LARGE SCALE GENOMIC DNA]</scope>
    <source>
        <strain evidence="2 3">LAB-08</strain>
    </source>
</reference>
<sequence>MSSKSSRTMPAPWTDPAPLPDIVGGETNLMPRLAWIDPANPLKVKFAPWSPSNPSVGDPESVRIYLDDSEIGFKEWTATIRPDDHFVSISADKLTQGEHQLTYVMTNWLGTPDKSLPFIITIDKLEPQLSNPNKLVFPAEVAPPPKKITAAYLTANQDKVLATLPRYTDPKPGDVIRWYWGTSQGDLNEADFIVLDNTNYLQPVIVVVTGELIRDRKDGNRYASYRVWDRAGNPSVHSEVVELDVEATPKPRILPPSKVKEANGGATSGVLTPSTAVNGVTVQIPATAVINDGERTVVMWAEGTAGEFITETPVAVGSRDYKIPKDRIAQHLGKTIVVKYNVFEPGVVDPHKSDNYSLRVEELTGLPTIQCDKVSGGKLSLASITDGFANFTLASWTFMATDQYLTVTVEGVDSNTQPLVIPVLTESPVPAVAQSIPAGRISKADLQRFKLNLAIQVVVKVSFDNKQSWKSFPKLQPQLIA</sequence>